<dbReference type="AlphaFoldDB" id="A0A6C0LJT2"/>
<protein>
    <submittedName>
        <fullName evidence="1">Uncharacterized protein</fullName>
    </submittedName>
</protein>
<name>A0A6C0LJT2_9ZZZZ</name>
<accession>A0A6C0LJT2</accession>
<organism evidence="1">
    <name type="scientific">viral metagenome</name>
    <dbReference type="NCBI Taxonomy" id="1070528"/>
    <lineage>
        <taxon>unclassified sequences</taxon>
        <taxon>metagenomes</taxon>
        <taxon>organismal metagenomes</taxon>
    </lineage>
</organism>
<evidence type="ECO:0000313" key="1">
    <source>
        <dbReference type="EMBL" id="QHU29814.1"/>
    </source>
</evidence>
<reference evidence="1" key="1">
    <citation type="journal article" date="2020" name="Nature">
        <title>Giant virus diversity and host interactions through global metagenomics.</title>
        <authorList>
            <person name="Schulz F."/>
            <person name="Roux S."/>
            <person name="Paez-Espino D."/>
            <person name="Jungbluth S."/>
            <person name="Walsh D.A."/>
            <person name="Denef V.J."/>
            <person name="McMahon K.D."/>
            <person name="Konstantinidis K.T."/>
            <person name="Eloe-Fadrosh E.A."/>
            <person name="Kyrpides N.C."/>
            <person name="Woyke T."/>
        </authorList>
    </citation>
    <scope>NUCLEOTIDE SEQUENCE</scope>
    <source>
        <strain evidence="1">GVMAG-M-3300027810-10</strain>
    </source>
</reference>
<dbReference type="EMBL" id="MN740497">
    <property type="protein sequence ID" value="QHU29814.1"/>
    <property type="molecule type" value="Genomic_DNA"/>
</dbReference>
<sequence length="154" mass="18092">MKLYLSNLDLSKITIDKIKEYCIISDNMKEIYTDEGVYVSKNGQGYKKYSFIDNDIKFIKNYLENHDLIIDESFVYKSKETVSRIPVNHNVIHVTKNEYKMSPKSPVTLAVERCDDKITSVYFMLTNFHGKYSLPDIDNQFTKETIHSFYALIF</sequence>
<proteinExistence type="predicted"/>